<sequence>EGYREGSSVGSMFSRTEGLPKGYRRVVSPEGEFVVLGSNGKIYEEARINGKDILVQVVNQSLTAAERDAILAAGKGPRGGGRDLVPNSTTRITEHTVIITSGLDEQVGRITQMVPGLEEAQAKALLQSAFNPNKPVEVVIGGSRVRSFFGEGSFRPDSDLDIGFAAKMKNHQIDNILDAFDSAGALKSERGIRIFSGNNPPSGPIVSPQEFFQRSGIRGPFPPERAGQPFGPSGYISVHPNGTITIVPPGIN</sequence>
<name>A0A840MUY0_9PROT</name>
<dbReference type="AlphaFoldDB" id="A0A840MUY0"/>
<accession>A0A840MUY0</accession>
<feature type="non-terminal residue" evidence="1">
    <location>
        <position position="1"/>
    </location>
</feature>
<keyword evidence="2" id="KW-1185">Reference proteome</keyword>
<gene>
    <name evidence="1" type="ORF">HNQ59_003937</name>
</gene>
<dbReference type="Proteomes" id="UP000575898">
    <property type="component" value="Unassembled WGS sequence"/>
</dbReference>
<evidence type="ECO:0000313" key="1">
    <source>
        <dbReference type="EMBL" id="MBB5020612.1"/>
    </source>
</evidence>
<proteinExistence type="predicted"/>
<evidence type="ECO:0000313" key="2">
    <source>
        <dbReference type="Proteomes" id="UP000575898"/>
    </source>
</evidence>
<comment type="caution">
    <text evidence="1">The sequence shown here is derived from an EMBL/GenBank/DDBJ whole genome shotgun (WGS) entry which is preliminary data.</text>
</comment>
<dbReference type="EMBL" id="JACHHY010000056">
    <property type="protein sequence ID" value="MBB5020612.1"/>
    <property type="molecule type" value="Genomic_DNA"/>
</dbReference>
<protein>
    <recommendedName>
        <fullName evidence="3">Polymerase nucleotidyl transferase domain-containing protein</fullName>
    </recommendedName>
</protein>
<organism evidence="1 2">
    <name type="scientific">Chitinivorax tropicus</name>
    <dbReference type="NCBI Taxonomy" id="714531"/>
    <lineage>
        <taxon>Bacteria</taxon>
        <taxon>Pseudomonadati</taxon>
        <taxon>Pseudomonadota</taxon>
        <taxon>Betaproteobacteria</taxon>
        <taxon>Chitinivorax</taxon>
    </lineage>
</organism>
<evidence type="ECO:0008006" key="3">
    <source>
        <dbReference type="Google" id="ProtNLM"/>
    </source>
</evidence>
<reference evidence="1 2" key="1">
    <citation type="submission" date="2020-08" db="EMBL/GenBank/DDBJ databases">
        <title>Genomic Encyclopedia of Type Strains, Phase IV (KMG-IV): sequencing the most valuable type-strain genomes for metagenomic binning, comparative biology and taxonomic classification.</title>
        <authorList>
            <person name="Goeker M."/>
        </authorList>
    </citation>
    <scope>NUCLEOTIDE SEQUENCE [LARGE SCALE GENOMIC DNA]</scope>
    <source>
        <strain evidence="1 2">DSM 27165</strain>
    </source>
</reference>